<keyword evidence="7" id="KW-1185">Reference proteome</keyword>
<evidence type="ECO:0000313" key="7">
    <source>
        <dbReference type="Proteomes" id="UP000269019"/>
    </source>
</evidence>
<name>A0A3G6J3Q3_9CORY</name>
<organism evidence="6 7">
    <name type="scientific">Corynebacterium choanae</name>
    <dbReference type="NCBI Taxonomy" id="1862358"/>
    <lineage>
        <taxon>Bacteria</taxon>
        <taxon>Bacillati</taxon>
        <taxon>Actinomycetota</taxon>
        <taxon>Actinomycetes</taxon>
        <taxon>Mycobacteriales</taxon>
        <taxon>Corynebacteriaceae</taxon>
        <taxon>Corynebacterium</taxon>
    </lineage>
</organism>
<evidence type="ECO:0000256" key="2">
    <source>
        <dbReference type="ARBA" id="ARBA00010961"/>
    </source>
</evidence>
<dbReference type="NCBIfam" id="NF033544">
    <property type="entry name" value="transpos_IS1249"/>
    <property type="match status" value="1"/>
</dbReference>
<dbReference type="InterPro" id="IPR001207">
    <property type="entry name" value="Transposase_mutator"/>
</dbReference>
<dbReference type="GO" id="GO:0003677">
    <property type="term" value="F:DNA binding"/>
    <property type="evidence" value="ECO:0007669"/>
    <property type="project" value="UniProtKB-KW"/>
</dbReference>
<evidence type="ECO:0000256" key="1">
    <source>
        <dbReference type="ARBA" id="ARBA00002190"/>
    </source>
</evidence>
<protein>
    <submittedName>
        <fullName evidence="6">MULE transposase domain protein</fullName>
    </submittedName>
</protein>
<dbReference type="GO" id="GO:0006313">
    <property type="term" value="P:DNA transposition"/>
    <property type="evidence" value="ECO:0007669"/>
    <property type="project" value="InterPro"/>
</dbReference>
<keyword evidence="5" id="KW-0233">DNA recombination</keyword>
<dbReference type="Pfam" id="PF00872">
    <property type="entry name" value="Transposase_mut"/>
    <property type="match status" value="1"/>
</dbReference>
<keyword evidence="4" id="KW-0238">DNA-binding</keyword>
<sequence length="342" mass="39325">MNEFISHLTSNKSIADIAAARGTSPKTVHRHFQPLWLISVPQPHNHPVYDQIFLDGTYLNGGCLLIAATRDYVLAWRWCKQETTYDYTQLIRDITPPLMAVIDGGNGAYTAMTSCWPQTPIQRCLVHVQRNTRRDITSRPRTPQGTIIYQLALQLTRITTREQADQWIDYLHQFTQDCNSWMNEKTTITDPLTGKKKKVFTHQRARRAFYRLYHLAKDGKLFAYLTPHPSAKNPEAFASTTNCLEGGINGPLKLIARQHHGRKGERQRTNIDWWLHFRTRDPLDPHIIAKQQNWGKDSLAKVETLTPVNNNEANHQTGRPALYDNHIDIEYTHSVGIRKGTI</sequence>
<reference evidence="6 7" key="1">
    <citation type="submission" date="2018-11" db="EMBL/GenBank/DDBJ databases">
        <authorList>
            <person name="Kleinhagauer T."/>
            <person name="Glaeser S.P."/>
            <person name="Spergser J."/>
            <person name="Ruckert C."/>
            <person name="Kaempfer P."/>
            <person name="Busse H.-J."/>
        </authorList>
    </citation>
    <scope>NUCLEOTIDE SEQUENCE [LARGE SCALE GENOMIC DNA]</scope>
    <source>
        <strain evidence="6 7">200CH</strain>
    </source>
</reference>
<accession>A0A3G6J3Q3</accession>
<dbReference type="Proteomes" id="UP000269019">
    <property type="component" value="Chromosome"/>
</dbReference>
<dbReference type="AlphaFoldDB" id="A0A3G6J3Q3"/>
<gene>
    <name evidence="6" type="ORF">CCHOA_01415</name>
</gene>
<dbReference type="InterPro" id="IPR048004">
    <property type="entry name" value="IS1249_transpos"/>
</dbReference>
<comment type="similarity">
    <text evidence="2">Belongs to the transposase mutator family.</text>
</comment>
<evidence type="ECO:0000256" key="5">
    <source>
        <dbReference type="ARBA" id="ARBA00023172"/>
    </source>
</evidence>
<evidence type="ECO:0000313" key="6">
    <source>
        <dbReference type="EMBL" id="AZA12711.1"/>
    </source>
</evidence>
<evidence type="ECO:0000256" key="4">
    <source>
        <dbReference type="ARBA" id="ARBA00023125"/>
    </source>
</evidence>
<keyword evidence="3" id="KW-0815">Transposition</keyword>
<dbReference type="KEGG" id="ccho:CCHOA_01415"/>
<comment type="function">
    <text evidence="1">Required for the transposition of the insertion element.</text>
</comment>
<dbReference type="EMBL" id="CP033896">
    <property type="protein sequence ID" value="AZA12711.1"/>
    <property type="molecule type" value="Genomic_DNA"/>
</dbReference>
<evidence type="ECO:0000256" key="3">
    <source>
        <dbReference type="ARBA" id="ARBA00022578"/>
    </source>
</evidence>
<proteinExistence type="inferred from homology"/>
<dbReference type="GO" id="GO:0004803">
    <property type="term" value="F:transposase activity"/>
    <property type="evidence" value="ECO:0007669"/>
    <property type="project" value="InterPro"/>
</dbReference>